<dbReference type="InterPro" id="IPR052892">
    <property type="entry name" value="NA-targeting_endonuclease"/>
</dbReference>
<organism evidence="2 3">
    <name type="scientific">Jiella pacifica</name>
    <dbReference type="NCBI Taxonomy" id="2696469"/>
    <lineage>
        <taxon>Bacteria</taxon>
        <taxon>Pseudomonadati</taxon>
        <taxon>Pseudomonadota</taxon>
        <taxon>Alphaproteobacteria</taxon>
        <taxon>Hyphomicrobiales</taxon>
        <taxon>Aurantimonadaceae</taxon>
        <taxon>Jiella</taxon>
    </lineage>
</organism>
<evidence type="ECO:0000313" key="3">
    <source>
        <dbReference type="Proteomes" id="UP000469011"/>
    </source>
</evidence>
<dbReference type="Proteomes" id="UP000469011">
    <property type="component" value="Unassembled WGS sequence"/>
</dbReference>
<evidence type="ECO:0000259" key="1">
    <source>
        <dbReference type="SMART" id="SM00507"/>
    </source>
</evidence>
<proteinExistence type="predicted"/>
<name>A0A6N9T8E2_9HYPH</name>
<dbReference type="InterPro" id="IPR002711">
    <property type="entry name" value="HNH"/>
</dbReference>
<dbReference type="Pfam" id="PF01844">
    <property type="entry name" value="HNH"/>
    <property type="match status" value="1"/>
</dbReference>
<accession>A0A6N9T8E2</accession>
<dbReference type="PANTHER" id="PTHR33877:SF1">
    <property type="entry name" value="TYPE IV METHYL-DIRECTED RESTRICTION ENZYME ECOKMCRA"/>
    <property type="match status" value="1"/>
</dbReference>
<dbReference type="SMART" id="SM00507">
    <property type="entry name" value="HNHc"/>
    <property type="match status" value="1"/>
</dbReference>
<dbReference type="GO" id="GO:0008270">
    <property type="term" value="F:zinc ion binding"/>
    <property type="evidence" value="ECO:0007669"/>
    <property type="project" value="InterPro"/>
</dbReference>
<dbReference type="GO" id="GO:0004519">
    <property type="term" value="F:endonuclease activity"/>
    <property type="evidence" value="ECO:0007669"/>
    <property type="project" value="InterPro"/>
</dbReference>
<dbReference type="Gene3D" id="1.10.30.50">
    <property type="match status" value="1"/>
</dbReference>
<dbReference type="AlphaFoldDB" id="A0A6N9T8E2"/>
<dbReference type="EMBL" id="JAAAMG010000021">
    <property type="protein sequence ID" value="NDW06832.1"/>
    <property type="molecule type" value="Genomic_DNA"/>
</dbReference>
<gene>
    <name evidence="2" type="ORF">GTK09_20670</name>
</gene>
<sequence>MKRSGRPLTPDDRERLAKRADYRCEYCHAPCDRHSGEPDHIVPLARGGVDGLENRALACRNCNVFKGAHQRAWDTMTNEEVPLFDPRWQDWDEHFFEDDMGGKPLGRTAEGRATADLLWGNRRGVNFQVWGWPLADELGSRRITIPLYRLRTMVLRNDGTAFEHLAALLRSDDEVQRAKPEVRLKIDLLLKCMGAEISMLTADPRSLRRSMIDCLTVARRSRGRWPEIRIRCLWLLSLIWFRVATIAACGPNGPAAVSHARRNARRYHDRCLAEWLSVRQQAGATPEIWSDDLIPGHLLKGLVEQLRDEENGARCLTTAFHDQARRICDAARVEHVPYLTDAALLLEEDALLGVARQVLDAASSRAPQGDNLALNQASSNARRKHQLDWREGLIDEASLLRDIDFWTGHRTFDDIHLLLNDLGQNGGVDKYSSELRVFILDAALERLRTRSRRPYGVSKTDARISEAALLRRLR</sequence>
<reference evidence="2 3" key="1">
    <citation type="submission" date="2020-01" db="EMBL/GenBank/DDBJ databases">
        <title>Jiella pacifica sp. nov.</title>
        <authorList>
            <person name="Xue Z."/>
            <person name="Zhu S."/>
            <person name="Chen J."/>
            <person name="Yang J."/>
        </authorList>
    </citation>
    <scope>NUCLEOTIDE SEQUENCE [LARGE SCALE GENOMIC DNA]</scope>
    <source>
        <strain evidence="2 3">40Bstr34</strain>
    </source>
</reference>
<keyword evidence="3" id="KW-1185">Reference proteome</keyword>
<dbReference type="GO" id="GO:0003676">
    <property type="term" value="F:nucleic acid binding"/>
    <property type="evidence" value="ECO:0007669"/>
    <property type="project" value="InterPro"/>
</dbReference>
<evidence type="ECO:0000313" key="2">
    <source>
        <dbReference type="EMBL" id="NDW06832.1"/>
    </source>
</evidence>
<dbReference type="CDD" id="cd00085">
    <property type="entry name" value="HNHc"/>
    <property type="match status" value="1"/>
</dbReference>
<feature type="domain" description="HNH nuclease" evidence="1">
    <location>
        <begin position="11"/>
        <end position="64"/>
    </location>
</feature>
<comment type="caution">
    <text evidence="2">The sequence shown here is derived from an EMBL/GenBank/DDBJ whole genome shotgun (WGS) entry which is preliminary data.</text>
</comment>
<protein>
    <recommendedName>
        <fullName evidence="1">HNH nuclease domain-containing protein</fullName>
    </recommendedName>
</protein>
<dbReference type="InterPro" id="IPR003615">
    <property type="entry name" value="HNH_nuc"/>
</dbReference>
<dbReference type="PANTHER" id="PTHR33877">
    <property type="entry name" value="SLL1193 PROTEIN"/>
    <property type="match status" value="1"/>
</dbReference>